<keyword evidence="7 11" id="KW-0175">Coiled coil</keyword>
<comment type="caution">
    <text evidence="12">The sequence shown here is derived from an EMBL/GenBank/DDBJ whole genome shotgun (WGS) entry which is preliminary data.</text>
</comment>
<dbReference type="Gene3D" id="3.30.160.430">
    <property type="match status" value="1"/>
</dbReference>
<keyword evidence="9" id="KW-0131">Cell cycle</keyword>
<dbReference type="Proteomes" id="UP001306508">
    <property type="component" value="Unassembled WGS sequence"/>
</dbReference>
<protein>
    <recommendedName>
        <fullName evidence="14">Kinetochore protein Spc24</fullName>
    </recommendedName>
</protein>
<evidence type="ECO:0000256" key="6">
    <source>
        <dbReference type="ARBA" id="ARBA00022838"/>
    </source>
</evidence>
<evidence type="ECO:0000256" key="9">
    <source>
        <dbReference type="ARBA" id="ARBA00023306"/>
    </source>
</evidence>
<name>A0AAN7ZRE4_9SACH</name>
<evidence type="ECO:0000256" key="5">
    <source>
        <dbReference type="ARBA" id="ARBA00022776"/>
    </source>
</evidence>
<sequence length="248" mass="28807">MSNNSSTNAVHNNSSLSDLIELIKTTRQGFIIQEDLDAITSINNNIKQIKQLTVTFLQSKTKEINVLRGKVDKNNERNNSISADLDLSRNEAKKYANENEILREYTHKLNDTKNKQEELKKKIDMVTDELATLQTNRTIDQNMSNSQLNKGNESIYDYEYLKKGKEITSFDDITVDEEDDLESDYSDDEKDPDYYKLEIFKSMDIVVDPETSEVFISRQDGKVDVLSLEESRNDFFNNKFVWERLSKE</sequence>
<comment type="subcellular location">
    <subcellularLocation>
        <location evidence="2">Chromosome</location>
        <location evidence="2">Centromere</location>
        <location evidence="2">Kinetochore</location>
    </subcellularLocation>
    <subcellularLocation>
        <location evidence="1">Nucleus</location>
    </subcellularLocation>
</comment>
<keyword evidence="4" id="KW-0132">Cell division</keyword>
<evidence type="ECO:0000256" key="8">
    <source>
        <dbReference type="ARBA" id="ARBA00023242"/>
    </source>
</evidence>
<keyword evidence="3" id="KW-0158">Chromosome</keyword>
<evidence type="ECO:0000256" key="3">
    <source>
        <dbReference type="ARBA" id="ARBA00022454"/>
    </source>
</evidence>
<evidence type="ECO:0000313" key="12">
    <source>
        <dbReference type="EMBL" id="KAK5773879.1"/>
    </source>
</evidence>
<gene>
    <name evidence="12" type="ORF">RI543_004937</name>
</gene>
<evidence type="ECO:0000256" key="11">
    <source>
        <dbReference type="SAM" id="Coils"/>
    </source>
</evidence>
<dbReference type="GO" id="GO:0005634">
    <property type="term" value="C:nucleus"/>
    <property type="evidence" value="ECO:0007669"/>
    <property type="project" value="UniProtKB-SubCell"/>
</dbReference>
<accession>A0AAN7ZRE4</accession>
<dbReference type="AlphaFoldDB" id="A0AAN7ZRE4"/>
<keyword evidence="10" id="KW-0137">Centromere</keyword>
<evidence type="ECO:0000256" key="7">
    <source>
        <dbReference type="ARBA" id="ARBA00023054"/>
    </source>
</evidence>
<evidence type="ECO:0000256" key="1">
    <source>
        <dbReference type="ARBA" id="ARBA00004123"/>
    </source>
</evidence>
<evidence type="ECO:0008006" key="14">
    <source>
        <dbReference type="Google" id="ProtNLM"/>
    </source>
</evidence>
<keyword evidence="13" id="KW-1185">Reference proteome</keyword>
<evidence type="ECO:0000256" key="4">
    <source>
        <dbReference type="ARBA" id="ARBA00022618"/>
    </source>
</evidence>
<proteinExistence type="predicted"/>
<evidence type="ECO:0000256" key="10">
    <source>
        <dbReference type="ARBA" id="ARBA00023328"/>
    </source>
</evidence>
<reference evidence="13" key="1">
    <citation type="submission" date="2023-07" db="EMBL/GenBank/DDBJ databases">
        <title>A draft genome of Kazachstania heterogenica Y-27499.</title>
        <authorList>
            <person name="Donic C."/>
            <person name="Kralova J.S."/>
            <person name="Fidel L."/>
            <person name="Ben-Dor S."/>
            <person name="Jung S."/>
        </authorList>
    </citation>
    <scope>NUCLEOTIDE SEQUENCE [LARGE SCALE GENOMIC DNA]</scope>
    <source>
        <strain evidence="13">Y27499</strain>
    </source>
</reference>
<dbReference type="InterPro" id="IPR038066">
    <property type="entry name" value="Spc24_Fungi_globular_sf"/>
</dbReference>
<feature type="coiled-coil region" evidence="11">
    <location>
        <begin position="95"/>
        <end position="136"/>
    </location>
</feature>
<dbReference type="SUPFAM" id="SSF143026">
    <property type="entry name" value="Kinetochore globular domain"/>
    <property type="match status" value="1"/>
</dbReference>
<evidence type="ECO:0000313" key="13">
    <source>
        <dbReference type="Proteomes" id="UP001306508"/>
    </source>
</evidence>
<dbReference type="GO" id="GO:0000776">
    <property type="term" value="C:kinetochore"/>
    <property type="evidence" value="ECO:0007669"/>
    <property type="project" value="UniProtKB-KW"/>
</dbReference>
<dbReference type="GO" id="GO:0051301">
    <property type="term" value="P:cell division"/>
    <property type="evidence" value="ECO:0007669"/>
    <property type="project" value="UniProtKB-KW"/>
</dbReference>
<organism evidence="12 13">
    <name type="scientific">Arxiozyma heterogenica</name>
    <dbReference type="NCBI Taxonomy" id="278026"/>
    <lineage>
        <taxon>Eukaryota</taxon>
        <taxon>Fungi</taxon>
        <taxon>Dikarya</taxon>
        <taxon>Ascomycota</taxon>
        <taxon>Saccharomycotina</taxon>
        <taxon>Saccharomycetes</taxon>
        <taxon>Saccharomycetales</taxon>
        <taxon>Saccharomycetaceae</taxon>
        <taxon>Arxiozyma</taxon>
    </lineage>
</organism>
<evidence type="ECO:0000256" key="2">
    <source>
        <dbReference type="ARBA" id="ARBA00004629"/>
    </source>
</evidence>
<keyword evidence="6" id="KW-0995">Kinetochore</keyword>
<dbReference type="EMBL" id="JAWIZZ010000064">
    <property type="protein sequence ID" value="KAK5773879.1"/>
    <property type="molecule type" value="Genomic_DNA"/>
</dbReference>
<keyword evidence="8" id="KW-0539">Nucleus</keyword>
<keyword evidence="5" id="KW-0498">Mitosis</keyword>